<feature type="compositionally biased region" description="Basic residues" evidence="1">
    <location>
        <begin position="117"/>
        <end position="127"/>
    </location>
</feature>
<gene>
    <name evidence="2" type="ORF">AWB77_06761</name>
</gene>
<evidence type="ECO:0000313" key="3">
    <source>
        <dbReference type="Proteomes" id="UP000054903"/>
    </source>
</evidence>
<proteinExistence type="predicted"/>
<organism evidence="2 3">
    <name type="scientific">Caballeronia fortuita</name>
    <dbReference type="NCBI Taxonomy" id="1777138"/>
    <lineage>
        <taxon>Bacteria</taxon>
        <taxon>Pseudomonadati</taxon>
        <taxon>Pseudomonadota</taxon>
        <taxon>Betaproteobacteria</taxon>
        <taxon>Burkholderiales</taxon>
        <taxon>Burkholderiaceae</taxon>
        <taxon>Caballeronia</taxon>
    </lineage>
</organism>
<keyword evidence="3" id="KW-1185">Reference proteome</keyword>
<name>A0A158E989_9BURK</name>
<evidence type="ECO:0000313" key="2">
    <source>
        <dbReference type="EMBL" id="SAL03323.1"/>
    </source>
</evidence>
<reference evidence="2" key="1">
    <citation type="submission" date="2016-01" db="EMBL/GenBank/DDBJ databases">
        <authorList>
            <person name="Peeters C."/>
        </authorList>
    </citation>
    <scope>NUCLEOTIDE SEQUENCE</scope>
    <source>
        <strain evidence="2">LMG 29320</strain>
    </source>
</reference>
<feature type="compositionally biased region" description="Low complexity" evidence="1">
    <location>
        <begin position="98"/>
        <end position="116"/>
    </location>
</feature>
<accession>A0A158E989</accession>
<sequence>MQVQINRTTNTRLAGRAARNVRLCIALAAAFIGWQAAYAKPGGEPLVLDTQTGIHSGVSGTVLQSGPLGGPGMVPMATLPGIQQADPPIVVSPYVEYSSGQGAAPSQPSQPGQPRGTRPRVSRTPHP</sequence>
<protein>
    <submittedName>
        <fullName evidence="2">Uncharacterized protein</fullName>
    </submittedName>
</protein>
<evidence type="ECO:0000256" key="1">
    <source>
        <dbReference type="SAM" id="MobiDB-lite"/>
    </source>
</evidence>
<comment type="caution">
    <text evidence="2">The sequence shown here is derived from an EMBL/GenBank/DDBJ whole genome shotgun (WGS) entry which is preliminary data.</text>
</comment>
<dbReference type="AlphaFoldDB" id="A0A158E989"/>
<feature type="region of interest" description="Disordered" evidence="1">
    <location>
        <begin position="93"/>
        <end position="127"/>
    </location>
</feature>
<dbReference type="Proteomes" id="UP000054903">
    <property type="component" value="Unassembled WGS sequence"/>
</dbReference>
<dbReference type="RefSeq" id="WP_061138716.1">
    <property type="nucleotide sequence ID" value="NZ_FCNX02000030.1"/>
</dbReference>
<dbReference type="EMBL" id="FCNX02000030">
    <property type="protein sequence ID" value="SAL03323.1"/>
    <property type="molecule type" value="Genomic_DNA"/>
</dbReference>